<keyword evidence="6 18" id="KW-1133">Transmembrane helix</keyword>
<evidence type="ECO:0000256" key="11">
    <source>
        <dbReference type="ARBA" id="ARBA00023170"/>
    </source>
</evidence>
<dbReference type="GO" id="GO:0008188">
    <property type="term" value="F:neuropeptide receptor activity"/>
    <property type="evidence" value="ECO:0007669"/>
    <property type="project" value="TreeGrafter"/>
</dbReference>
<evidence type="ECO:0000256" key="12">
    <source>
        <dbReference type="ARBA" id="ARBA00023180"/>
    </source>
</evidence>
<keyword evidence="7 17" id="KW-0297">G-protein coupled receptor</keyword>
<organism evidence="20 21">
    <name type="scientific">Popillia japonica</name>
    <name type="common">Japanese beetle</name>
    <dbReference type="NCBI Taxonomy" id="7064"/>
    <lineage>
        <taxon>Eukaryota</taxon>
        <taxon>Metazoa</taxon>
        <taxon>Ecdysozoa</taxon>
        <taxon>Arthropoda</taxon>
        <taxon>Hexapoda</taxon>
        <taxon>Insecta</taxon>
        <taxon>Pterygota</taxon>
        <taxon>Neoptera</taxon>
        <taxon>Endopterygota</taxon>
        <taxon>Coleoptera</taxon>
        <taxon>Polyphaga</taxon>
        <taxon>Scarabaeiformia</taxon>
        <taxon>Scarabaeidae</taxon>
        <taxon>Rutelinae</taxon>
        <taxon>Popillia</taxon>
    </lineage>
</organism>
<protein>
    <recommendedName>
        <fullName evidence="3">Gastrin/cholecystokinin type B receptor</fullName>
    </recommendedName>
    <alternativeName>
        <fullName evidence="16">Cholecystokinin-2 receptor</fullName>
    </alternativeName>
</protein>
<feature type="transmembrane region" description="Helical" evidence="18">
    <location>
        <begin position="78"/>
        <end position="100"/>
    </location>
</feature>
<proteinExistence type="inferred from homology"/>
<reference evidence="20 21" key="1">
    <citation type="journal article" date="2024" name="BMC Genomics">
        <title>De novo assembly and annotation of Popillia japonica's genome with initial clues to its potential as an invasive pest.</title>
        <authorList>
            <person name="Cucini C."/>
            <person name="Boschi S."/>
            <person name="Funari R."/>
            <person name="Cardaioli E."/>
            <person name="Iannotti N."/>
            <person name="Marturano G."/>
            <person name="Paoli F."/>
            <person name="Bruttini M."/>
            <person name="Carapelli A."/>
            <person name="Frati F."/>
            <person name="Nardi F."/>
        </authorList>
    </citation>
    <scope>NUCLEOTIDE SEQUENCE [LARGE SCALE GENOMIC DNA]</scope>
    <source>
        <strain evidence="20">DMR45628</strain>
    </source>
</reference>
<evidence type="ECO:0000259" key="19">
    <source>
        <dbReference type="PROSITE" id="PS50262"/>
    </source>
</evidence>
<dbReference type="PRINTS" id="PR01822">
    <property type="entry name" value="CCYSTOKININR"/>
</dbReference>
<keyword evidence="13 17" id="KW-0807">Transducer</keyword>
<feature type="transmembrane region" description="Helical" evidence="18">
    <location>
        <begin position="311"/>
        <end position="332"/>
    </location>
</feature>
<keyword evidence="8 18" id="KW-0472">Membrane</keyword>
<dbReference type="PRINTS" id="PR00237">
    <property type="entry name" value="GPCRRHODOPSN"/>
</dbReference>
<comment type="subcellular location">
    <subcellularLocation>
        <location evidence="1">Cell membrane</location>
        <topology evidence="1">Multi-pass membrane protein</topology>
    </subcellularLocation>
</comment>
<evidence type="ECO:0000313" key="20">
    <source>
        <dbReference type="EMBL" id="KAK9707961.1"/>
    </source>
</evidence>
<dbReference type="PANTHER" id="PTHR24238">
    <property type="entry name" value="G-PROTEIN COUPLED RECEPTOR"/>
    <property type="match status" value="1"/>
</dbReference>
<dbReference type="InterPro" id="IPR000276">
    <property type="entry name" value="GPCR_Rhodpsn"/>
</dbReference>
<dbReference type="InterPro" id="IPR009126">
    <property type="entry name" value="Cholcskin_rcpt"/>
</dbReference>
<evidence type="ECO:0000256" key="4">
    <source>
        <dbReference type="ARBA" id="ARBA00022475"/>
    </source>
</evidence>
<comment type="similarity">
    <text evidence="2 17">Belongs to the G-protein coupled receptor 1 family.</text>
</comment>
<comment type="caution">
    <text evidence="20">The sequence shown here is derived from an EMBL/GenBank/DDBJ whole genome shotgun (WGS) entry which is preliminary data.</text>
</comment>
<evidence type="ECO:0000256" key="10">
    <source>
        <dbReference type="ARBA" id="ARBA00023157"/>
    </source>
</evidence>
<feature type="transmembrane region" description="Helical" evidence="18">
    <location>
        <begin position="120"/>
        <end position="144"/>
    </location>
</feature>
<name>A0AAW1JU43_POPJA</name>
<dbReference type="GO" id="GO:0005886">
    <property type="term" value="C:plasma membrane"/>
    <property type="evidence" value="ECO:0007669"/>
    <property type="project" value="UniProtKB-SubCell"/>
</dbReference>
<dbReference type="Gene3D" id="1.20.1070.10">
    <property type="entry name" value="Rhodopsin 7-helix transmembrane proteins"/>
    <property type="match status" value="2"/>
</dbReference>
<accession>A0AAW1JU43</accession>
<evidence type="ECO:0000256" key="17">
    <source>
        <dbReference type="RuleBase" id="RU000688"/>
    </source>
</evidence>
<dbReference type="PANTHER" id="PTHR24238:SF46">
    <property type="entry name" value="GASTRIN_CHOLECYSTOKININ TYPE B RECEPTOR"/>
    <property type="match status" value="1"/>
</dbReference>
<evidence type="ECO:0000256" key="15">
    <source>
        <dbReference type="ARBA" id="ARBA00025402"/>
    </source>
</evidence>
<evidence type="ECO:0000256" key="7">
    <source>
        <dbReference type="ARBA" id="ARBA00023040"/>
    </source>
</evidence>
<keyword evidence="12" id="KW-0325">Glycoprotein</keyword>
<evidence type="ECO:0000313" key="21">
    <source>
        <dbReference type="Proteomes" id="UP001458880"/>
    </source>
</evidence>
<dbReference type="GO" id="GO:0015054">
    <property type="term" value="F:gastrin receptor activity"/>
    <property type="evidence" value="ECO:0007669"/>
    <property type="project" value="InterPro"/>
</dbReference>
<comment type="function">
    <text evidence="15">Receptor for gastrin and cholecystokinin. The CCK-B receptors occur throughout the central nervous system where they modulate anxiety, analgesia, arousal, and neuroleptic activity. This receptor mediates its action by association with G proteins that activate a phosphatidylinositol-calcium second messenger system.</text>
</comment>
<evidence type="ECO:0000256" key="14">
    <source>
        <dbReference type="ARBA" id="ARBA00023288"/>
    </source>
</evidence>
<dbReference type="PRINTS" id="PR00527">
    <property type="entry name" value="GASTRINR"/>
</dbReference>
<dbReference type="AlphaFoldDB" id="A0AAW1JU43"/>
<dbReference type="PROSITE" id="PS00237">
    <property type="entry name" value="G_PROTEIN_RECEP_F1_1"/>
    <property type="match status" value="1"/>
</dbReference>
<evidence type="ECO:0000256" key="8">
    <source>
        <dbReference type="ARBA" id="ARBA00023136"/>
    </source>
</evidence>
<evidence type="ECO:0000256" key="16">
    <source>
        <dbReference type="ARBA" id="ARBA00031093"/>
    </source>
</evidence>
<feature type="transmembrane region" description="Helical" evidence="18">
    <location>
        <begin position="36"/>
        <end position="57"/>
    </location>
</feature>
<dbReference type="InterPro" id="IPR017452">
    <property type="entry name" value="GPCR_Rhodpsn_7TM"/>
</dbReference>
<dbReference type="Proteomes" id="UP001458880">
    <property type="component" value="Unassembled WGS sequence"/>
</dbReference>
<evidence type="ECO:0000256" key="13">
    <source>
        <dbReference type="ARBA" id="ARBA00023224"/>
    </source>
</evidence>
<evidence type="ECO:0000256" key="5">
    <source>
        <dbReference type="ARBA" id="ARBA00022692"/>
    </source>
</evidence>
<evidence type="ECO:0000256" key="2">
    <source>
        <dbReference type="ARBA" id="ARBA00010663"/>
    </source>
</evidence>
<keyword evidence="4" id="KW-1003">Cell membrane</keyword>
<dbReference type="PROSITE" id="PS50262">
    <property type="entry name" value="G_PROTEIN_RECEP_F1_2"/>
    <property type="match status" value="1"/>
</dbReference>
<dbReference type="Pfam" id="PF00001">
    <property type="entry name" value="7tm_1"/>
    <property type="match status" value="1"/>
</dbReference>
<keyword evidence="5 17" id="KW-0812">Transmembrane</keyword>
<feature type="transmembrane region" description="Helical" evidence="18">
    <location>
        <begin position="352"/>
        <end position="371"/>
    </location>
</feature>
<evidence type="ECO:0000256" key="18">
    <source>
        <dbReference type="SAM" id="Phobius"/>
    </source>
</evidence>
<evidence type="ECO:0000256" key="9">
    <source>
        <dbReference type="ARBA" id="ARBA00023139"/>
    </source>
</evidence>
<evidence type="ECO:0000256" key="6">
    <source>
        <dbReference type="ARBA" id="ARBA00022989"/>
    </source>
</evidence>
<dbReference type="EMBL" id="JASPKY010000339">
    <property type="protein sequence ID" value="KAK9707961.1"/>
    <property type="molecule type" value="Genomic_DNA"/>
</dbReference>
<keyword evidence="14" id="KW-0449">Lipoprotein</keyword>
<keyword evidence="21" id="KW-1185">Reference proteome</keyword>
<sequence>MADLLLGVFCMPFTLVGQVLRNFIFGAVMCKLIPYFQVVSVSVAVWTLVAISLERYFAICRPLKSRRWQTQFHAYKMIVMVWLGSLIWSAPVLIVSSLKAMKGRGHKCREEWPSESSERAYNLFLDAMLLLIPLVFMSLAYSLIMSKLWKGLRREIQHNTSCQQQMLDRSSSSLNVNGLLVRNNNTSTTTVNSLASMRQNRLLPTIARLHDDKRKKVAQKGKNKKETVKMWLMKGIVQVRLPTSSTRGYCNYSKAKSTLVPRCEVATTTDRSPISSSCNEDCAVDETTYTFSRHAIRSNYMGKSIEAKRKVIRMLFVVVAEFFICWAPVHILNTWYLFYPEAVYKYVGSTEMRSFIGLFATYGIGPGQILSTTIGMQNMRRTFGTAEKRKGKEFKIWSKYGTKGGRKPS</sequence>
<dbReference type="SUPFAM" id="SSF81321">
    <property type="entry name" value="Family A G protein-coupled receptor-like"/>
    <property type="match status" value="1"/>
</dbReference>
<gene>
    <name evidence="20" type="ORF">QE152_g27528</name>
</gene>
<keyword evidence="10" id="KW-1015">Disulfide bond</keyword>
<keyword evidence="11 17" id="KW-0675">Receptor</keyword>
<evidence type="ECO:0000256" key="1">
    <source>
        <dbReference type="ARBA" id="ARBA00004651"/>
    </source>
</evidence>
<dbReference type="InterPro" id="IPR000314">
    <property type="entry name" value="Gastrin_rcpt"/>
</dbReference>
<evidence type="ECO:0000256" key="3">
    <source>
        <dbReference type="ARBA" id="ARBA00019090"/>
    </source>
</evidence>
<keyword evidence="9" id="KW-0564">Palmitate</keyword>
<feature type="domain" description="G-protein coupled receptors family 1 profile" evidence="19">
    <location>
        <begin position="1"/>
        <end position="332"/>
    </location>
</feature>